<dbReference type="EMBL" id="PETM01000043">
    <property type="protein sequence ID" value="PIV62582.1"/>
    <property type="molecule type" value="Genomic_DNA"/>
</dbReference>
<evidence type="ECO:0000259" key="11">
    <source>
        <dbReference type="Pfam" id="PF02366"/>
    </source>
</evidence>
<dbReference type="EC" id="2.4.1.-" evidence="10"/>
<evidence type="ECO:0000256" key="2">
    <source>
        <dbReference type="ARBA" id="ARBA00004922"/>
    </source>
</evidence>
<dbReference type="GO" id="GO:0004169">
    <property type="term" value="F:dolichyl-phosphate-mannose-protein mannosyltransferase activity"/>
    <property type="evidence" value="ECO:0007669"/>
    <property type="project" value="UniProtKB-UniRule"/>
</dbReference>
<evidence type="ECO:0000256" key="6">
    <source>
        <dbReference type="ARBA" id="ARBA00022692"/>
    </source>
</evidence>
<evidence type="ECO:0000313" key="13">
    <source>
        <dbReference type="EMBL" id="PIV62582.1"/>
    </source>
</evidence>
<gene>
    <name evidence="13" type="ORF">COS12_01855</name>
</gene>
<evidence type="ECO:0000256" key="7">
    <source>
        <dbReference type="ARBA" id="ARBA00022989"/>
    </source>
</evidence>
<keyword evidence="6 10" id="KW-0812">Transmembrane</keyword>
<dbReference type="GO" id="GO:0005886">
    <property type="term" value="C:plasma membrane"/>
    <property type="evidence" value="ECO:0007669"/>
    <property type="project" value="UniProtKB-SubCell"/>
</dbReference>
<dbReference type="AlphaFoldDB" id="A0A2M7E4C7"/>
<feature type="transmembrane region" description="Helical" evidence="10">
    <location>
        <begin position="408"/>
        <end position="430"/>
    </location>
</feature>
<dbReference type="Proteomes" id="UP000230116">
    <property type="component" value="Unassembled WGS sequence"/>
</dbReference>
<evidence type="ECO:0000256" key="5">
    <source>
        <dbReference type="ARBA" id="ARBA00022679"/>
    </source>
</evidence>
<feature type="transmembrane region" description="Helical" evidence="10">
    <location>
        <begin position="384"/>
        <end position="402"/>
    </location>
</feature>
<sequence length="487" mass="56910">MKKLTHQHYLAIGGMIIVLVFSFFTYFHNYQNPPNLFWDENYFIASAYKYINGSFFMEPHPPLGKLLIAAGELIFKPNVKLATTSFINTDYIKDIPAGFSFVGMRFFPALTATLSAGLFYLILLLILKNPVLAGLFSGLYLFDNALIVHSRGAMLDSIQIFFFLATLTWFFYLIERKKYTLRHYLILGILIGLALSVKLNSWILLLLIPICFYFEVKQKKIKVWELISIAIDRVFIVTILILIIFLGTYYLHIRLANKVVNNNYYEATEPYKKILNQKKTSNLINAPLMIRDQILFIPHYEKGVPVYDACKADENGSQPWTWPFGNKTINYRWDKSGDKVRYLYLQANPIIWGTGILSIIFSVVLLLSKLIFGLKIKDKRLYQILMIILSLYCAYMFSILTLKRVMYLYHYFLPLLLSLISSGALFSYFYHDQIIKRKWLIYGGASFFVIVVFLCFIIFSPFTYYQSLTTAQFQLRNWFSWWHLKSI</sequence>
<dbReference type="UniPathway" id="UPA00378"/>
<evidence type="ECO:0000256" key="1">
    <source>
        <dbReference type="ARBA" id="ARBA00004127"/>
    </source>
</evidence>
<evidence type="ECO:0000259" key="12">
    <source>
        <dbReference type="Pfam" id="PF16192"/>
    </source>
</evidence>
<keyword evidence="5 10" id="KW-0808">Transferase</keyword>
<keyword evidence="8 10" id="KW-0472">Membrane</keyword>
<protein>
    <recommendedName>
        <fullName evidence="9 10">Polyprenol-phosphate-mannose--protein mannosyltransferase</fullName>
        <ecNumber evidence="10">2.4.1.-</ecNumber>
    </recommendedName>
</protein>
<evidence type="ECO:0000256" key="3">
    <source>
        <dbReference type="ARBA" id="ARBA00007222"/>
    </source>
</evidence>
<feature type="transmembrane region" description="Helical" evidence="10">
    <location>
        <begin position="154"/>
        <end position="172"/>
    </location>
</feature>
<evidence type="ECO:0000256" key="8">
    <source>
        <dbReference type="ARBA" id="ARBA00023136"/>
    </source>
</evidence>
<feature type="transmembrane region" description="Helical" evidence="10">
    <location>
        <begin position="184"/>
        <end position="214"/>
    </location>
</feature>
<dbReference type="InterPro" id="IPR032421">
    <property type="entry name" value="PMT_4TMC"/>
</dbReference>
<accession>A0A2M7E4C7</accession>
<dbReference type="Pfam" id="PF02366">
    <property type="entry name" value="PMT"/>
    <property type="match status" value="1"/>
</dbReference>
<comment type="subcellular location">
    <subcellularLocation>
        <location evidence="10">Cell membrane</location>
    </subcellularLocation>
    <subcellularLocation>
        <location evidence="1">Endomembrane system</location>
        <topology evidence="1">Multi-pass membrane protein</topology>
    </subcellularLocation>
</comment>
<organism evidence="13 14">
    <name type="scientific">Candidatus Roizmanbacteria bacterium CG01_land_8_20_14_3_00_33_9</name>
    <dbReference type="NCBI Taxonomy" id="1974843"/>
    <lineage>
        <taxon>Bacteria</taxon>
        <taxon>Candidatus Roizmaniibacteriota</taxon>
    </lineage>
</organism>
<comment type="caution">
    <text evidence="13">The sequence shown here is derived from an EMBL/GenBank/DDBJ whole genome shotgun (WGS) entry which is preliminary data.</text>
</comment>
<keyword evidence="4 10" id="KW-0328">Glycosyltransferase</keyword>
<dbReference type="PANTHER" id="PTHR10050">
    <property type="entry name" value="DOLICHYL-PHOSPHATE-MANNOSE--PROTEIN MANNOSYLTRANSFERASE"/>
    <property type="match status" value="1"/>
</dbReference>
<name>A0A2M7E4C7_9BACT</name>
<dbReference type="Pfam" id="PF16192">
    <property type="entry name" value="PMT_4TMC"/>
    <property type="match status" value="1"/>
</dbReference>
<keyword evidence="7 10" id="KW-1133">Transmembrane helix</keyword>
<feature type="transmembrane region" description="Helical" evidence="10">
    <location>
        <begin position="118"/>
        <end position="142"/>
    </location>
</feature>
<feature type="domain" description="ArnT-like N-terminal" evidence="11">
    <location>
        <begin position="17"/>
        <end position="255"/>
    </location>
</feature>
<dbReference type="GO" id="GO:0012505">
    <property type="term" value="C:endomembrane system"/>
    <property type="evidence" value="ECO:0007669"/>
    <property type="project" value="UniProtKB-SubCell"/>
</dbReference>
<comment type="function">
    <text evidence="10">Protein O-mannosyltransferase that catalyzes the transfer of a single mannose residue from a polyprenol phospho-mannosyl lipidic donor to the hydroxyl group of selected serine and threonine residues in acceptor proteins.</text>
</comment>
<feature type="transmembrane region" description="Helical" evidence="10">
    <location>
        <begin position="9"/>
        <end position="28"/>
    </location>
</feature>
<feature type="transmembrane region" description="Helical" evidence="10">
    <location>
        <begin position="350"/>
        <end position="372"/>
    </location>
</feature>
<dbReference type="InterPro" id="IPR027005">
    <property type="entry name" value="PMT-like"/>
</dbReference>
<evidence type="ECO:0000256" key="4">
    <source>
        <dbReference type="ARBA" id="ARBA00022676"/>
    </source>
</evidence>
<evidence type="ECO:0000313" key="14">
    <source>
        <dbReference type="Proteomes" id="UP000230116"/>
    </source>
</evidence>
<feature type="domain" description="Protein O-mannosyl-transferase C-terminal four TM" evidence="12">
    <location>
        <begin position="313"/>
        <end position="482"/>
    </location>
</feature>
<reference evidence="14" key="1">
    <citation type="submission" date="2017-09" db="EMBL/GenBank/DDBJ databases">
        <title>Depth-based differentiation of microbial function through sediment-hosted aquifers and enrichment of novel symbionts in the deep terrestrial subsurface.</title>
        <authorList>
            <person name="Probst A.J."/>
            <person name="Ladd B."/>
            <person name="Jarett J.K."/>
            <person name="Geller-Mcgrath D.E."/>
            <person name="Sieber C.M.K."/>
            <person name="Emerson J.B."/>
            <person name="Anantharaman K."/>
            <person name="Thomas B.C."/>
            <person name="Malmstrom R."/>
            <person name="Stieglmeier M."/>
            <person name="Klingl A."/>
            <person name="Woyke T."/>
            <person name="Ryan C.M."/>
            <person name="Banfield J.F."/>
        </authorList>
    </citation>
    <scope>NUCLEOTIDE SEQUENCE [LARGE SCALE GENOMIC DNA]</scope>
</reference>
<comment type="pathway">
    <text evidence="2 10">Protein modification; protein glycosylation.</text>
</comment>
<evidence type="ECO:0000256" key="9">
    <source>
        <dbReference type="ARBA" id="ARBA00093617"/>
    </source>
</evidence>
<feature type="transmembrane region" description="Helical" evidence="10">
    <location>
        <begin position="439"/>
        <end position="459"/>
    </location>
</feature>
<dbReference type="InterPro" id="IPR003342">
    <property type="entry name" value="ArnT-like_N"/>
</dbReference>
<dbReference type="PANTHER" id="PTHR10050:SF53">
    <property type="entry name" value="CHROMOSOME UNDETERMINED SCAFFOLD_67, WHOLE GENOME SHOTGUN SEQUENCE"/>
    <property type="match status" value="1"/>
</dbReference>
<feature type="transmembrane region" description="Helical" evidence="10">
    <location>
        <begin position="234"/>
        <end position="253"/>
    </location>
</feature>
<keyword evidence="10" id="KW-1003">Cell membrane</keyword>
<proteinExistence type="inferred from homology"/>
<comment type="similarity">
    <text evidence="3 10">Belongs to the glycosyltransferase 39 family.</text>
</comment>
<evidence type="ECO:0000256" key="10">
    <source>
        <dbReference type="RuleBase" id="RU367007"/>
    </source>
</evidence>